<gene>
    <name evidence="1" type="ordered locus">y0621</name>
</gene>
<organism evidence="1 2">
    <name type="scientific">Yersinia pestis</name>
    <dbReference type="NCBI Taxonomy" id="632"/>
    <lineage>
        <taxon>Bacteria</taxon>
        <taxon>Pseudomonadati</taxon>
        <taxon>Pseudomonadota</taxon>
        <taxon>Gammaproteobacteria</taxon>
        <taxon>Enterobacterales</taxon>
        <taxon>Yersiniaceae</taxon>
        <taxon>Yersinia</taxon>
    </lineage>
</organism>
<sequence>MGKPLDKIRGRIVSLCAHPVRPFLLDATAALAAFARPNHLLM</sequence>
<evidence type="ECO:0000313" key="1">
    <source>
        <dbReference type="EMBL" id="AAM84209.1"/>
    </source>
</evidence>
<name>Q8CLQ1_YERPE</name>
<dbReference type="AlphaFoldDB" id="Q8CLQ1"/>
<dbReference type="HOGENOM" id="CLU_3260163_0_0_6"/>
<proteinExistence type="predicted"/>
<dbReference type="Proteomes" id="UP000002490">
    <property type="component" value="Chromosome"/>
</dbReference>
<evidence type="ECO:0000313" key="2">
    <source>
        <dbReference type="Proteomes" id="UP000002490"/>
    </source>
</evidence>
<accession>Q8CLQ1</accession>
<reference evidence="1 2" key="1">
    <citation type="journal article" date="2002" name="J. Bacteriol.">
        <title>Genome sequence of Yersinia pestis KIM.</title>
        <authorList>
            <person name="Deng W."/>
            <person name="Burland V."/>
            <person name="Plunkett G.III."/>
            <person name="Boutin A."/>
            <person name="Mayhew G.F."/>
            <person name="Liss P."/>
            <person name="Perna N.T."/>
            <person name="Rose D.J."/>
            <person name="Mau B."/>
            <person name="Zhou S."/>
            <person name="Schwartz D.C."/>
            <person name="Fetherston J.D."/>
            <person name="Lindler L.E."/>
            <person name="Brubaker R.R."/>
            <person name="Plana G.V."/>
            <person name="Straley S.C."/>
            <person name="McDonough K.A."/>
            <person name="Nilles M.L."/>
            <person name="Matson J.S."/>
            <person name="Blattner F.R."/>
            <person name="Perry R.D."/>
        </authorList>
    </citation>
    <scope>NUCLEOTIDE SEQUENCE [LARGE SCALE GENOMIC DNA]</scope>
    <source>
        <strain evidence="2">KIM10+ / Biovar Mediaevalis</strain>
    </source>
</reference>
<dbReference type="KEGG" id="ypk:y0621"/>
<dbReference type="EMBL" id="AE009952">
    <property type="protein sequence ID" value="AAM84209.1"/>
    <property type="molecule type" value="Genomic_DNA"/>
</dbReference>
<protein>
    <submittedName>
        <fullName evidence="1">Uncharacterized protein</fullName>
    </submittedName>
</protein>
<dbReference type="DNASU" id="1145568"/>